<gene>
    <name evidence="11" type="ORF">FOL47_006295</name>
</gene>
<sequence length="1406" mass="156397">MTTLTRYTRPITVLRPYLWNVSRRYFSTRPWTTEEDTRLVQICGDTMKALPAWVATTSVSQLIDRSLRRASRGEAILEGRSSEELLGRIRDLGLESRDSDRRWLSCLKRRLSQLNRETAVDADFDPDHVATTLLAPVGKKAPESPSLSPLAFCYFLQICCLQPRLSRIMMDRVIQHLHLTDSSFSGDFRAAKFFHNQAVAIVREQADAIADAYVNFKRELKINVVLQDVLTSTSEVRFLLDMGQGRYSSSHYLDDSRMWSYARGDVFLIGKAHPDQLTTLDFTDSCSQAYKADTEYLAYPRLRIHTNTPLQQQTITVNCAACGQSELKVNAGEHLKGATRLKCKCQSSGRRPHPQPPVQFPTDELWLGKVTRVAQSGSLGELRLKVFPASSGALAELLSSDGEDARVATTPVSVFKAALDDGRVDWLCAPVTANIPQITSRVLSAVFALCANDPTRQSPFVRRLLLEGHPQAAEERIAWIPEPSNEDLRTLAESQKSAVRAAVASRCTLIQGPPGTGKTFAVVAIVKHWLRTNPEFPIMVCAGTHAARALLHTQLEAEGITVTAVPAYIGDYGETTRRRMERDTTKPGTVYVETVYSAALVADRKLTRVIVDEASQLTVAGTLLPIMQGAEQVVLLGDDRQLSAVSGGLSLFDELLASELIAPKFLSEQFRMHPEVAAFSSRHFYDDQLTCHPSWRSKAWPALPLPDIFHSRVASDNGDRVIFVDTGGATREAFDKGCDSYYNAQEADAVALMVDSLLASGARDADVGVVTPYAAQRTYIRRQLHLLSANIVEGAYADRISRRSMTSKSGPDPTIDSVDAFQGSERSWIVFSAVRSNPELSVGFLNDYRRVNVMLTRARYGVVVIGDGETLHASRPWRAWLDWVQDHGKIIRLDKDALKEIAEIPTPHAKRVRFDPDRWRLGVALEAAYGKIQATRPLAEACIWSATSEFNTVEVQLDDRTGNVIQCLCTCPDGRSNHGRCHHAAALTIRVRQQALGMSRQYAQTEFLPSRELPRTLDIKLELSGNSFDVINEQFDIYRLPSGEAEATAHGIQGAFGAIDAVCGQARRFALEATAPRSLAYRGLLLDISHVFLSVDDLKRIIEFISRQAGLNVLHLHITDHQCFGIELASAPELAHASQSACNRDGSVKGYYTKDELKDLGETSAVLGVQLLLEIDLPGHAGAWKASHPEHVTDDYLNPSDETMWKLLSTVLTELEEFSPDSPLRAELPLGLHLGGDEVSNRRAQREFETRLKNYKRKGSAWHDLRWEESLLVGGVERDDIVTVWKSFEMDGRILLEDVVSKGFKAINMCLSRLYLDAKFQPTVQAIRNFDAYRSGSQSAGPNGRLVDPSKEHLVLGAAVSCWGECMRDLANDSSGRKPYTEFWNLVREAGRNFWNAQRPSKRQHS</sequence>
<evidence type="ECO:0000256" key="2">
    <source>
        <dbReference type="ARBA" id="ARBA00006285"/>
    </source>
</evidence>
<dbReference type="GO" id="GO:0005524">
    <property type="term" value="F:ATP binding"/>
    <property type="evidence" value="ECO:0007669"/>
    <property type="project" value="UniProtKB-KW"/>
</dbReference>
<dbReference type="Proteomes" id="UP000591131">
    <property type="component" value="Unassembled WGS sequence"/>
</dbReference>
<dbReference type="Pfam" id="PF00728">
    <property type="entry name" value="Glyco_hydro_20"/>
    <property type="match status" value="1"/>
</dbReference>
<evidence type="ECO:0000256" key="5">
    <source>
        <dbReference type="ARBA" id="ARBA00022801"/>
    </source>
</evidence>
<evidence type="ECO:0000256" key="6">
    <source>
        <dbReference type="ARBA" id="ARBA00022806"/>
    </source>
</evidence>
<evidence type="ECO:0000313" key="11">
    <source>
        <dbReference type="EMBL" id="KAF4676381.1"/>
    </source>
</evidence>
<dbReference type="EC" id="3.2.1.52" evidence="3"/>
<dbReference type="Gene3D" id="3.20.20.80">
    <property type="entry name" value="Glycosidases"/>
    <property type="match status" value="1"/>
</dbReference>
<evidence type="ECO:0000313" key="12">
    <source>
        <dbReference type="Proteomes" id="UP000591131"/>
    </source>
</evidence>
<protein>
    <recommendedName>
        <fullName evidence="3">beta-N-acetylhexosaminidase</fullName>
        <ecNumber evidence="3">3.2.1.52</ecNumber>
    </recommendedName>
</protein>
<keyword evidence="6" id="KW-0347">Helicase</keyword>
<keyword evidence="9" id="KW-0862">Zinc</keyword>
<evidence type="ECO:0000256" key="8">
    <source>
        <dbReference type="PIRSR" id="PIRSR625705-1"/>
    </source>
</evidence>
<dbReference type="SUPFAM" id="SSF51445">
    <property type="entry name" value="(Trans)glycosidases"/>
    <property type="match status" value="1"/>
</dbReference>
<dbReference type="Pfam" id="PF13245">
    <property type="entry name" value="AAA_19"/>
    <property type="match status" value="1"/>
</dbReference>
<evidence type="ECO:0000256" key="3">
    <source>
        <dbReference type="ARBA" id="ARBA00012663"/>
    </source>
</evidence>
<dbReference type="InterPro" id="IPR025705">
    <property type="entry name" value="Beta_hexosaminidase_sua/sub"/>
</dbReference>
<name>A0A7J6MZV5_PERCH</name>
<evidence type="ECO:0000256" key="4">
    <source>
        <dbReference type="ARBA" id="ARBA00022741"/>
    </source>
</evidence>
<proteinExistence type="inferred from homology"/>
<dbReference type="InterPro" id="IPR017853">
    <property type="entry name" value="GH"/>
</dbReference>
<dbReference type="InterPro" id="IPR007527">
    <property type="entry name" value="Znf_SWIM"/>
</dbReference>
<evidence type="ECO:0000256" key="9">
    <source>
        <dbReference type="PROSITE-ProRule" id="PRU00325"/>
    </source>
</evidence>
<dbReference type="InterPro" id="IPR050534">
    <property type="entry name" value="Coronavir_polyprotein_1ab"/>
</dbReference>
<keyword evidence="5" id="KW-0378">Hydrolase</keyword>
<evidence type="ECO:0000256" key="1">
    <source>
        <dbReference type="ARBA" id="ARBA00001231"/>
    </source>
</evidence>
<evidence type="ECO:0000256" key="7">
    <source>
        <dbReference type="ARBA" id="ARBA00022840"/>
    </source>
</evidence>
<comment type="caution">
    <text evidence="11">The sequence shown here is derived from an EMBL/GenBank/DDBJ whole genome shotgun (WGS) entry which is preliminary data.</text>
</comment>
<dbReference type="CDD" id="cd18808">
    <property type="entry name" value="SF1_C_Upf1"/>
    <property type="match status" value="1"/>
</dbReference>
<dbReference type="PANTHER" id="PTHR43788">
    <property type="entry name" value="DNA2/NAM7 HELICASE FAMILY MEMBER"/>
    <property type="match status" value="1"/>
</dbReference>
<dbReference type="InterPro" id="IPR015883">
    <property type="entry name" value="Glyco_hydro_20_cat"/>
</dbReference>
<dbReference type="SUPFAM" id="SSF52540">
    <property type="entry name" value="P-loop containing nucleoside triphosphate hydrolases"/>
    <property type="match status" value="1"/>
</dbReference>
<dbReference type="InterPro" id="IPR047187">
    <property type="entry name" value="SF1_C_Upf1"/>
</dbReference>
<dbReference type="OrthoDB" id="6513042at2759"/>
<dbReference type="GO" id="GO:0005694">
    <property type="term" value="C:chromosome"/>
    <property type="evidence" value="ECO:0007669"/>
    <property type="project" value="UniProtKB-ARBA"/>
</dbReference>
<dbReference type="Pfam" id="PF13087">
    <property type="entry name" value="AAA_12"/>
    <property type="match status" value="1"/>
</dbReference>
<dbReference type="PRINTS" id="PR00738">
    <property type="entry name" value="GLHYDRLASE20"/>
</dbReference>
<dbReference type="EMBL" id="JAAPAO010000035">
    <property type="protein sequence ID" value="KAF4676381.1"/>
    <property type="molecule type" value="Genomic_DNA"/>
</dbReference>
<organism evidence="11 12">
    <name type="scientific">Perkinsus chesapeaki</name>
    <name type="common">Clam parasite</name>
    <name type="synonym">Perkinsus andrewsi</name>
    <dbReference type="NCBI Taxonomy" id="330153"/>
    <lineage>
        <taxon>Eukaryota</taxon>
        <taxon>Sar</taxon>
        <taxon>Alveolata</taxon>
        <taxon>Perkinsozoa</taxon>
        <taxon>Perkinsea</taxon>
        <taxon>Perkinsida</taxon>
        <taxon>Perkinsidae</taxon>
        <taxon>Perkinsus</taxon>
    </lineage>
</organism>
<keyword evidence="4" id="KW-0547">Nucleotide-binding</keyword>
<feature type="active site" description="Proton donor" evidence="8">
    <location>
        <position position="1238"/>
    </location>
</feature>
<keyword evidence="7" id="KW-0067">ATP-binding</keyword>
<dbReference type="Gene3D" id="3.40.50.300">
    <property type="entry name" value="P-loop containing nucleotide triphosphate hydrolases"/>
    <property type="match status" value="2"/>
</dbReference>
<dbReference type="PROSITE" id="PS50966">
    <property type="entry name" value="ZF_SWIM"/>
    <property type="match status" value="1"/>
</dbReference>
<feature type="domain" description="SWIM-type" evidence="10">
    <location>
        <begin position="953"/>
        <end position="992"/>
    </location>
</feature>
<dbReference type="InterPro" id="IPR027417">
    <property type="entry name" value="P-loop_NTPase"/>
</dbReference>
<keyword evidence="9" id="KW-0479">Metal-binding</keyword>
<accession>A0A7J6MZV5</accession>
<dbReference type="InterPro" id="IPR041679">
    <property type="entry name" value="DNA2/NAM7-like_C"/>
</dbReference>
<comment type="similarity">
    <text evidence="2">Belongs to the glycosyl hydrolase 20 family.</text>
</comment>
<keyword evidence="9" id="KW-0863">Zinc-finger</keyword>
<dbReference type="Pfam" id="PF04434">
    <property type="entry name" value="SWIM"/>
    <property type="match status" value="1"/>
</dbReference>
<keyword evidence="12" id="KW-1185">Reference proteome</keyword>
<dbReference type="FunFam" id="3.40.50.300:FF:000326">
    <property type="entry name" value="P-loop containing nucleoside triphosphate hydrolase"/>
    <property type="match status" value="1"/>
</dbReference>
<reference evidence="11 12" key="1">
    <citation type="submission" date="2020-04" db="EMBL/GenBank/DDBJ databases">
        <title>Perkinsus chesapeaki whole genome sequence.</title>
        <authorList>
            <person name="Bogema D.R."/>
        </authorList>
    </citation>
    <scope>NUCLEOTIDE SEQUENCE [LARGE SCALE GENOMIC DNA]</scope>
    <source>
        <strain evidence="11">ATCC PRA-425</strain>
    </source>
</reference>
<dbReference type="GO" id="GO:0005975">
    <property type="term" value="P:carbohydrate metabolic process"/>
    <property type="evidence" value="ECO:0007669"/>
    <property type="project" value="InterPro"/>
</dbReference>
<comment type="catalytic activity">
    <reaction evidence="1">
        <text>Hydrolysis of terminal non-reducing N-acetyl-D-hexosamine residues in N-acetyl-beta-D-hexosaminides.</text>
        <dbReference type="EC" id="3.2.1.52"/>
    </reaction>
</comment>
<dbReference type="PANTHER" id="PTHR43788:SF8">
    <property type="entry name" value="DNA-BINDING PROTEIN SMUBP-2"/>
    <property type="match status" value="1"/>
</dbReference>
<dbReference type="GO" id="GO:0043139">
    <property type="term" value="F:5'-3' DNA helicase activity"/>
    <property type="evidence" value="ECO:0007669"/>
    <property type="project" value="TreeGrafter"/>
</dbReference>
<evidence type="ECO:0000259" key="10">
    <source>
        <dbReference type="PROSITE" id="PS50966"/>
    </source>
</evidence>
<dbReference type="GO" id="GO:0008270">
    <property type="term" value="F:zinc ion binding"/>
    <property type="evidence" value="ECO:0007669"/>
    <property type="project" value="UniProtKB-KW"/>
</dbReference>
<dbReference type="GO" id="GO:0004563">
    <property type="term" value="F:beta-N-acetylhexosaminidase activity"/>
    <property type="evidence" value="ECO:0007669"/>
    <property type="project" value="UniProtKB-EC"/>
</dbReference>